<reference evidence="1 2" key="1">
    <citation type="submission" date="2017-07" db="EMBL/GenBank/DDBJ databases">
        <authorList>
            <person name="Sun Z.S."/>
            <person name="Albrecht U."/>
            <person name="Echele G."/>
            <person name="Lee C.C."/>
        </authorList>
    </citation>
    <scope>NUCLEOTIDE SEQUENCE [LARGE SCALE GENOMIC DNA]</scope>
    <source>
        <strain evidence="1 2">CGMCC 1.12710</strain>
    </source>
</reference>
<dbReference type="AlphaFoldDB" id="A0A239PU76"/>
<dbReference type="OrthoDB" id="7066864at2"/>
<gene>
    <name evidence="1" type="ORF">SAMN06297382_1942</name>
</gene>
<accession>A0A239PU76</accession>
<evidence type="ECO:0000313" key="1">
    <source>
        <dbReference type="EMBL" id="SNT73688.1"/>
    </source>
</evidence>
<organism evidence="1 2">
    <name type="scientific">Amphiplicatus metriothermophilus</name>
    <dbReference type="NCBI Taxonomy" id="1519374"/>
    <lineage>
        <taxon>Bacteria</taxon>
        <taxon>Pseudomonadati</taxon>
        <taxon>Pseudomonadota</taxon>
        <taxon>Alphaproteobacteria</taxon>
        <taxon>Parvularculales</taxon>
        <taxon>Parvularculaceae</taxon>
        <taxon>Amphiplicatus</taxon>
    </lineage>
</organism>
<dbReference type="EMBL" id="FZQA01000003">
    <property type="protein sequence ID" value="SNT73688.1"/>
    <property type="molecule type" value="Genomic_DNA"/>
</dbReference>
<dbReference type="Proteomes" id="UP000198346">
    <property type="component" value="Unassembled WGS sequence"/>
</dbReference>
<proteinExistence type="predicted"/>
<keyword evidence="2" id="KW-1185">Reference proteome</keyword>
<protein>
    <submittedName>
        <fullName evidence="1">Uncharacterized protein</fullName>
    </submittedName>
</protein>
<dbReference type="RefSeq" id="WP_143265984.1">
    <property type="nucleotide sequence ID" value="NZ_FZQA01000003.1"/>
</dbReference>
<evidence type="ECO:0000313" key="2">
    <source>
        <dbReference type="Proteomes" id="UP000198346"/>
    </source>
</evidence>
<name>A0A239PU76_9PROT</name>
<sequence>MNQKNWLQEEHPKQLGKLVGNLHAIESMARIYLAKQQSATRLDIKNIKKGDEVEITPFSDKNSLKKALEDYNNKCEKAGICCCKVKVKEIVALRDALAHGRVFGIAPLQNTPLRLIKFEKYKNDSK</sequence>